<keyword evidence="1" id="KW-1133">Transmembrane helix</keyword>
<evidence type="ECO:0000313" key="2">
    <source>
        <dbReference type="EMBL" id="ORE18835.1"/>
    </source>
</evidence>
<evidence type="ECO:0000256" key="1">
    <source>
        <dbReference type="SAM" id="Phobius"/>
    </source>
</evidence>
<name>A0A1X0S3H0_RHIZD</name>
<evidence type="ECO:0000313" key="3">
    <source>
        <dbReference type="Proteomes" id="UP000242381"/>
    </source>
</evidence>
<dbReference type="EMBL" id="KV921322">
    <property type="protein sequence ID" value="ORE18835.1"/>
    <property type="molecule type" value="Genomic_DNA"/>
</dbReference>
<protein>
    <submittedName>
        <fullName evidence="2">Uncharacterized protein</fullName>
    </submittedName>
</protein>
<accession>A0A1X0S3H0</accession>
<gene>
    <name evidence="2" type="ORF">BCV71DRAFT_255247</name>
</gene>
<keyword evidence="1" id="KW-0812">Transmembrane</keyword>
<proteinExistence type="predicted"/>
<dbReference type="Proteomes" id="UP000242381">
    <property type="component" value="Unassembled WGS sequence"/>
</dbReference>
<feature type="transmembrane region" description="Helical" evidence="1">
    <location>
        <begin position="12"/>
        <end position="32"/>
    </location>
</feature>
<dbReference type="AlphaFoldDB" id="A0A1X0S3H0"/>
<sequence length="146" mass="17185">MYESYRIFIRYISLMHFPSVINLIDLFMALSFKNSVRLREMTTLLNKRLVATECHIEQTRRHRYVRTQSYTGTLFLLIRLNNLLFEAFLSTIDEGIKGGMGWPTFLVQDVDTLSGKRLVHAPKHIRNPHQRAQVFKETKPNNSSRE</sequence>
<organism evidence="2 3">
    <name type="scientific">Rhizopus microsporus</name>
    <dbReference type="NCBI Taxonomy" id="58291"/>
    <lineage>
        <taxon>Eukaryota</taxon>
        <taxon>Fungi</taxon>
        <taxon>Fungi incertae sedis</taxon>
        <taxon>Mucoromycota</taxon>
        <taxon>Mucoromycotina</taxon>
        <taxon>Mucoromycetes</taxon>
        <taxon>Mucorales</taxon>
        <taxon>Mucorineae</taxon>
        <taxon>Rhizopodaceae</taxon>
        <taxon>Rhizopus</taxon>
    </lineage>
</organism>
<reference evidence="2 3" key="1">
    <citation type="journal article" date="2016" name="Proc. Natl. Acad. Sci. U.S.A.">
        <title>Lipid metabolic changes in an early divergent fungus govern the establishment of a mutualistic symbiosis with endobacteria.</title>
        <authorList>
            <person name="Lastovetsky O.A."/>
            <person name="Gaspar M.L."/>
            <person name="Mondo S.J."/>
            <person name="LaButti K.M."/>
            <person name="Sandor L."/>
            <person name="Grigoriev I.V."/>
            <person name="Henry S.A."/>
            <person name="Pawlowska T.E."/>
        </authorList>
    </citation>
    <scope>NUCLEOTIDE SEQUENCE [LARGE SCALE GENOMIC DNA]</scope>
    <source>
        <strain evidence="2 3">ATCC 11559</strain>
    </source>
</reference>
<keyword evidence="1" id="KW-0472">Membrane</keyword>